<dbReference type="AlphaFoldDB" id="A0A0J8R7D8"/>
<feature type="chain" id="PRO_5005307937" evidence="2">
    <location>
        <begin position="22"/>
        <end position="187"/>
    </location>
</feature>
<dbReference type="EMBL" id="DS268123">
    <property type="protein sequence ID" value="KMU79653.1"/>
    <property type="molecule type" value="Genomic_DNA"/>
</dbReference>
<evidence type="ECO:0000256" key="1">
    <source>
        <dbReference type="SAM" id="MobiDB-lite"/>
    </source>
</evidence>
<name>A0A0J8R7D8_COCIT</name>
<evidence type="ECO:0000313" key="3">
    <source>
        <dbReference type="EMBL" id="KMU79653.1"/>
    </source>
</evidence>
<feature type="compositionally biased region" description="Low complexity" evidence="1">
    <location>
        <begin position="139"/>
        <end position="153"/>
    </location>
</feature>
<dbReference type="OrthoDB" id="10497069at2759"/>
<gene>
    <name evidence="3" type="ORF">CISG_02071</name>
</gene>
<proteinExistence type="predicted"/>
<accession>A0A0J8R7D8</accession>
<feature type="region of interest" description="Disordered" evidence="1">
    <location>
        <begin position="125"/>
        <end position="160"/>
    </location>
</feature>
<sequence length="187" mass="18966">MNTKIAAAILAFTTLTVNINAGKNQPQPSLASAVLDIVTDSVSDIDANKVNVRDNGDLAATDVVTVTVTDCSPASVTSPVISTTATSIPVSSPIIETSSVFSSVVTSVPTISESTTPYVTSSSTEVKVSSSTETEETESTSTVPASTTAPAPSNDATHVTGVTGVSSALDRQVSKELGCSVELDEIV</sequence>
<dbReference type="Proteomes" id="UP000054559">
    <property type="component" value="Unassembled WGS sequence"/>
</dbReference>
<reference evidence="4" key="1">
    <citation type="journal article" date="2010" name="Genome Res.">
        <title>Population genomic sequencing of Coccidioides fungi reveals recent hybridization and transposon control.</title>
        <authorList>
            <person name="Neafsey D.E."/>
            <person name="Barker B.M."/>
            <person name="Sharpton T.J."/>
            <person name="Stajich J.E."/>
            <person name="Park D.J."/>
            <person name="Whiston E."/>
            <person name="Hung C.-Y."/>
            <person name="McMahan C."/>
            <person name="White J."/>
            <person name="Sykes S."/>
            <person name="Heiman D."/>
            <person name="Young S."/>
            <person name="Zeng Q."/>
            <person name="Abouelleil A."/>
            <person name="Aftuck L."/>
            <person name="Bessette D."/>
            <person name="Brown A."/>
            <person name="FitzGerald M."/>
            <person name="Lui A."/>
            <person name="Macdonald J.P."/>
            <person name="Priest M."/>
            <person name="Orbach M.J."/>
            <person name="Galgiani J.N."/>
            <person name="Kirkland T.N."/>
            <person name="Cole G.T."/>
            <person name="Birren B.W."/>
            <person name="Henn M.R."/>
            <person name="Taylor J.W."/>
            <person name="Rounsley S.D."/>
        </authorList>
    </citation>
    <scope>NUCLEOTIDE SEQUENCE [LARGE SCALE GENOMIC DNA]</scope>
    <source>
        <strain evidence="4">RMSCC 3703</strain>
    </source>
</reference>
<feature type="signal peptide" evidence="2">
    <location>
        <begin position="1"/>
        <end position="21"/>
    </location>
</feature>
<protein>
    <submittedName>
        <fullName evidence="3">Uncharacterized protein</fullName>
    </submittedName>
</protein>
<evidence type="ECO:0000313" key="4">
    <source>
        <dbReference type="Proteomes" id="UP000054559"/>
    </source>
</evidence>
<evidence type="ECO:0000256" key="2">
    <source>
        <dbReference type="SAM" id="SignalP"/>
    </source>
</evidence>
<keyword evidence="2" id="KW-0732">Signal</keyword>
<organism evidence="3 4">
    <name type="scientific">Coccidioides immitis RMSCC 3703</name>
    <dbReference type="NCBI Taxonomy" id="454286"/>
    <lineage>
        <taxon>Eukaryota</taxon>
        <taxon>Fungi</taxon>
        <taxon>Dikarya</taxon>
        <taxon>Ascomycota</taxon>
        <taxon>Pezizomycotina</taxon>
        <taxon>Eurotiomycetes</taxon>
        <taxon>Eurotiomycetidae</taxon>
        <taxon>Onygenales</taxon>
        <taxon>Onygenaceae</taxon>
        <taxon>Coccidioides</taxon>
    </lineage>
</organism>